<comment type="similarity">
    <text evidence="2">Belongs to the archaeal Spt4 family.</text>
</comment>
<keyword evidence="1 2" id="KW-0804">Transcription</keyword>
<keyword evidence="2" id="KW-0805">Transcription regulation</keyword>
<evidence type="ECO:0000256" key="2">
    <source>
        <dbReference type="HAMAP-Rule" id="MF_00949"/>
    </source>
</evidence>
<feature type="domain" description="Spt4/RpoE2 zinc finger" evidence="3">
    <location>
        <begin position="3"/>
        <end position="61"/>
    </location>
</feature>
<evidence type="ECO:0000313" key="4">
    <source>
        <dbReference type="EMBL" id="SNY22576.1"/>
    </source>
</evidence>
<dbReference type="PANTHER" id="PTHR40704:SF1">
    <property type="entry name" value="TRANSCRIPTION ELONGATION FACTOR SPT4"/>
    <property type="match status" value="1"/>
</dbReference>
<dbReference type="GO" id="GO:0008270">
    <property type="term" value="F:zinc ion binding"/>
    <property type="evidence" value="ECO:0007669"/>
    <property type="project" value="UniProtKB-UniRule"/>
</dbReference>
<evidence type="ECO:0000313" key="6">
    <source>
        <dbReference type="Proteomes" id="UP000217726"/>
    </source>
</evidence>
<dbReference type="Proteomes" id="UP000295404">
    <property type="component" value="Unassembled WGS sequence"/>
</dbReference>
<dbReference type="GO" id="GO:0006355">
    <property type="term" value="P:regulation of DNA-templated transcription"/>
    <property type="evidence" value="ECO:0007669"/>
    <property type="project" value="UniProtKB-UniRule"/>
</dbReference>
<feature type="binding site" evidence="2">
    <location>
        <position position="6"/>
    </location>
    <ligand>
        <name>Zn(2+)</name>
        <dbReference type="ChEBI" id="CHEBI:29105"/>
    </ligand>
</feature>
<keyword evidence="2" id="KW-0479">Metal-binding</keyword>
<organism evidence="4 6">
    <name type="scientific">Methanohalophilus euhalobius</name>
    <dbReference type="NCBI Taxonomy" id="51203"/>
    <lineage>
        <taxon>Archaea</taxon>
        <taxon>Methanobacteriati</taxon>
        <taxon>Methanobacteriota</taxon>
        <taxon>Stenosarchaea group</taxon>
        <taxon>Methanomicrobia</taxon>
        <taxon>Methanosarcinales</taxon>
        <taxon>Methanosarcinaceae</taxon>
        <taxon>Methanohalophilus</taxon>
    </lineage>
</organism>
<evidence type="ECO:0000313" key="5">
    <source>
        <dbReference type="EMBL" id="TCL11538.1"/>
    </source>
</evidence>
<reference evidence="4" key="2">
    <citation type="submission" date="2017-09" db="EMBL/GenBank/DDBJ databases">
        <authorList>
            <person name="Ehlers B."/>
            <person name="Leendertz F.H."/>
        </authorList>
    </citation>
    <scope>NUCLEOTIDE SEQUENCE [LARGE SCALE GENOMIC DNA]</scope>
    <source>
        <strain evidence="4">WG-1MB</strain>
    </source>
</reference>
<evidence type="ECO:0000259" key="3">
    <source>
        <dbReference type="SMART" id="SM01389"/>
    </source>
</evidence>
<dbReference type="HAMAP" id="MF_00949">
    <property type="entry name" value="Spt4_arch"/>
    <property type="match status" value="1"/>
</dbReference>
<gene>
    <name evidence="2" type="primary">spt4</name>
    <name evidence="5" type="ORF">C7960_0695</name>
    <name evidence="4" type="ORF">SAMN06295989_11631</name>
</gene>
<keyword evidence="2" id="KW-0862">Zinc</keyword>
<dbReference type="EMBL" id="SMMS01000001">
    <property type="protein sequence ID" value="TCL11538.1"/>
    <property type="molecule type" value="Genomic_DNA"/>
</dbReference>
<dbReference type="SUPFAM" id="SSF63393">
    <property type="entry name" value="RNA polymerase subunits"/>
    <property type="match status" value="1"/>
</dbReference>
<dbReference type="NCBIfam" id="NF041664">
    <property type="entry name" value="RNAP_arch_Epp"/>
    <property type="match status" value="1"/>
</dbReference>
<dbReference type="AlphaFoldDB" id="A0A285GJA9"/>
<keyword evidence="6" id="KW-1185">Reference proteome</keyword>
<dbReference type="EMBL" id="OBDR01000016">
    <property type="protein sequence ID" value="SNY22576.1"/>
    <property type="molecule type" value="Genomic_DNA"/>
</dbReference>
<accession>A0A285GJA9</accession>
<comment type="function">
    <text evidence="2">Stimulates transcription elongation.</text>
</comment>
<proteinExistence type="inferred from homology"/>
<dbReference type="Gene3D" id="2.20.28.90">
    <property type="match status" value="1"/>
</dbReference>
<reference evidence="5 7" key="3">
    <citation type="submission" date="2019-03" db="EMBL/GenBank/DDBJ databases">
        <title>Subsurface microbial communities from deep shales in Ohio and West Virginia, USA.</title>
        <authorList>
            <person name="Wrighton K."/>
        </authorList>
    </citation>
    <scope>NUCLEOTIDE SEQUENCE [LARGE SCALE GENOMIC DNA]</scope>
    <source>
        <strain evidence="5 7">WG1_MB</strain>
    </source>
</reference>
<reference evidence="6" key="1">
    <citation type="submission" date="2017-09" db="EMBL/GenBank/DDBJ databases">
        <authorList>
            <person name="Varghese N."/>
            <person name="Submissions S."/>
        </authorList>
    </citation>
    <scope>NUCLEOTIDE SEQUENCE [LARGE SCALE GENOMIC DNA]</scope>
    <source>
        <strain evidence="6">WG-1MB</strain>
    </source>
</reference>
<evidence type="ECO:0000313" key="7">
    <source>
        <dbReference type="Proteomes" id="UP000295404"/>
    </source>
</evidence>
<dbReference type="RefSeq" id="WP_096713027.1">
    <property type="nucleotide sequence ID" value="NZ_OBDR01000016.1"/>
</dbReference>
<feature type="binding site" evidence="2">
    <location>
        <position position="9"/>
    </location>
    <ligand>
        <name>Zn(2+)</name>
        <dbReference type="ChEBI" id="CHEBI:29105"/>
    </ligand>
</feature>
<dbReference type="SMART" id="SM01389">
    <property type="entry name" value="Spt4"/>
    <property type="match status" value="1"/>
</dbReference>
<protein>
    <recommendedName>
        <fullName evidence="2">Transcription elongation factor Spt4</fullName>
    </recommendedName>
</protein>
<sequence>MVESVCMDCHRLVSGQECPVCGTTNLSNDWSGLLVIVDPEKSEIAKKIGVTIPDKYALKVR</sequence>
<feature type="binding site" evidence="2">
    <location>
        <position position="21"/>
    </location>
    <ligand>
        <name>Zn(2+)</name>
        <dbReference type="ChEBI" id="CHEBI:29105"/>
    </ligand>
</feature>
<dbReference type="InterPro" id="IPR038589">
    <property type="entry name" value="Spt4_dom_sf"/>
</dbReference>
<evidence type="ECO:0000256" key="1">
    <source>
        <dbReference type="ARBA" id="ARBA00023163"/>
    </source>
</evidence>
<dbReference type="InterPro" id="IPR029040">
    <property type="entry name" value="RPABC4/Spt4"/>
</dbReference>
<comment type="subunit">
    <text evidence="2">Heterodimer composed of Spt4 and Spt5.</text>
</comment>
<dbReference type="InterPro" id="IPR007178">
    <property type="entry name" value="Spt4_arch"/>
</dbReference>
<dbReference type="PANTHER" id="PTHR40704">
    <property type="entry name" value="TRANSCRIPTION ELONGATION FACTOR SPT4"/>
    <property type="match status" value="1"/>
</dbReference>
<feature type="binding site" evidence="2">
    <location>
        <position position="18"/>
    </location>
    <ligand>
        <name>Zn(2+)</name>
        <dbReference type="ChEBI" id="CHEBI:29105"/>
    </ligand>
</feature>
<dbReference type="OrthoDB" id="275101at2157"/>
<dbReference type="GO" id="GO:0000428">
    <property type="term" value="C:DNA-directed RNA polymerase complex"/>
    <property type="evidence" value="ECO:0007669"/>
    <property type="project" value="UniProtKB-KW"/>
</dbReference>
<dbReference type="InterPro" id="IPR022800">
    <property type="entry name" value="Spt4/RpoE2_Znf"/>
</dbReference>
<dbReference type="Proteomes" id="UP000217726">
    <property type="component" value="Unassembled WGS sequence"/>
</dbReference>
<name>A0A285GJA9_9EURY</name>
<keyword evidence="4" id="KW-0240">DNA-directed RNA polymerase</keyword>
<dbReference type="Pfam" id="PF06093">
    <property type="entry name" value="Spt4"/>
    <property type="match status" value="1"/>
</dbReference>